<comment type="caution">
    <text evidence="8">The sequence shown here is derived from an EMBL/GenBank/DDBJ whole genome shotgun (WGS) entry which is preliminary data.</text>
</comment>
<dbReference type="InterPro" id="IPR036259">
    <property type="entry name" value="MFS_trans_sf"/>
</dbReference>
<feature type="transmembrane region" description="Helical" evidence="7">
    <location>
        <begin position="387"/>
        <end position="406"/>
    </location>
</feature>
<organism evidence="8 9">
    <name type="scientific">Coprococcus eutactus</name>
    <dbReference type="NCBI Taxonomy" id="33043"/>
    <lineage>
        <taxon>Bacteria</taxon>
        <taxon>Bacillati</taxon>
        <taxon>Bacillota</taxon>
        <taxon>Clostridia</taxon>
        <taxon>Lachnospirales</taxon>
        <taxon>Lachnospiraceae</taxon>
        <taxon>Coprococcus</taxon>
    </lineage>
</organism>
<dbReference type="Pfam" id="PF07690">
    <property type="entry name" value="MFS_1"/>
    <property type="match status" value="1"/>
</dbReference>
<evidence type="ECO:0000256" key="3">
    <source>
        <dbReference type="ARBA" id="ARBA00022692"/>
    </source>
</evidence>
<feature type="transmembrane region" description="Helical" evidence="7">
    <location>
        <begin position="62"/>
        <end position="83"/>
    </location>
</feature>
<feature type="transmembrane region" description="Helical" evidence="7">
    <location>
        <begin position="95"/>
        <end position="114"/>
    </location>
</feature>
<evidence type="ECO:0000256" key="1">
    <source>
        <dbReference type="ARBA" id="ARBA00004651"/>
    </source>
</evidence>
<dbReference type="InterPro" id="IPR011701">
    <property type="entry name" value="MFS"/>
</dbReference>
<dbReference type="PANTHER" id="PTHR43124">
    <property type="entry name" value="PURINE EFFLUX PUMP PBUE"/>
    <property type="match status" value="1"/>
</dbReference>
<dbReference type="Gene3D" id="1.20.1250.20">
    <property type="entry name" value="MFS general substrate transporter like domains"/>
    <property type="match status" value="1"/>
</dbReference>
<dbReference type="GO" id="GO:0022857">
    <property type="term" value="F:transmembrane transporter activity"/>
    <property type="evidence" value="ECO:0007669"/>
    <property type="project" value="InterPro"/>
</dbReference>
<feature type="transmembrane region" description="Helical" evidence="7">
    <location>
        <begin position="346"/>
        <end position="366"/>
    </location>
</feature>
<evidence type="ECO:0000313" key="8">
    <source>
        <dbReference type="EMBL" id="GFO93698.1"/>
    </source>
</evidence>
<feature type="transmembrane region" description="Helical" evidence="7">
    <location>
        <begin position="151"/>
        <end position="169"/>
    </location>
</feature>
<keyword evidence="4 7" id="KW-1133">Transmembrane helix</keyword>
<protein>
    <recommendedName>
        <fullName evidence="10">MFS transporter</fullName>
    </recommendedName>
</protein>
<evidence type="ECO:0000256" key="4">
    <source>
        <dbReference type="ARBA" id="ARBA00022989"/>
    </source>
</evidence>
<dbReference type="Proteomes" id="UP000660047">
    <property type="component" value="Unassembled WGS sequence"/>
</dbReference>
<evidence type="ECO:0000256" key="2">
    <source>
        <dbReference type="ARBA" id="ARBA00022475"/>
    </source>
</evidence>
<feature type="transmembrane region" description="Helical" evidence="7">
    <location>
        <begin position="181"/>
        <end position="202"/>
    </location>
</feature>
<feature type="transmembrane region" description="Helical" evidence="7">
    <location>
        <begin position="295"/>
        <end position="312"/>
    </location>
</feature>
<dbReference type="AlphaFoldDB" id="A0AAI9K1M7"/>
<gene>
    <name evidence="8" type="ORF">COEU31_07440</name>
</gene>
<feature type="transmembrane region" description="Helical" evidence="7">
    <location>
        <begin position="257"/>
        <end position="275"/>
    </location>
</feature>
<proteinExistence type="predicted"/>
<reference evidence="8" key="1">
    <citation type="submission" date="2020-06" db="EMBL/GenBank/DDBJ databases">
        <title>Characterization of fructooligosaccharide metabolism and fructooligosaccharide-degrading enzymes in human commensal butyrate producers.</title>
        <authorList>
            <person name="Tanno H."/>
            <person name="Fujii T."/>
            <person name="Hirano K."/>
            <person name="Maeno S."/>
            <person name="Tonozuka T."/>
            <person name="Sakamoto M."/>
            <person name="Ohkuma M."/>
            <person name="Tochio T."/>
            <person name="Endo A."/>
        </authorList>
    </citation>
    <scope>NUCLEOTIDE SEQUENCE</scope>
    <source>
        <strain evidence="8">JCM 31265</strain>
    </source>
</reference>
<dbReference type="PANTHER" id="PTHR43124:SF3">
    <property type="entry name" value="CHLORAMPHENICOL EFFLUX PUMP RV0191"/>
    <property type="match status" value="1"/>
</dbReference>
<feature type="transmembrane region" description="Helical" evidence="7">
    <location>
        <begin position="319"/>
        <end position="340"/>
    </location>
</feature>
<evidence type="ECO:0000256" key="6">
    <source>
        <dbReference type="SAM" id="MobiDB-lite"/>
    </source>
</evidence>
<keyword evidence="3 7" id="KW-0812">Transmembrane</keyword>
<feature type="transmembrane region" description="Helical" evidence="7">
    <location>
        <begin position="412"/>
        <end position="429"/>
    </location>
</feature>
<accession>A0AAI9K1M7</accession>
<dbReference type="GO" id="GO:0005886">
    <property type="term" value="C:plasma membrane"/>
    <property type="evidence" value="ECO:0007669"/>
    <property type="project" value="UniProtKB-SubCell"/>
</dbReference>
<evidence type="ECO:0008006" key="10">
    <source>
        <dbReference type="Google" id="ProtNLM"/>
    </source>
</evidence>
<dbReference type="SUPFAM" id="SSF103473">
    <property type="entry name" value="MFS general substrate transporter"/>
    <property type="match status" value="1"/>
</dbReference>
<evidence type="ECO:0000256" key="7">
    <source>
        <dbReference type="SAM" id="Phobius"/>
    </source>
</evidence>
<keyword evidence="2" id="KW-1003">Cell membrane</keyword>
<comment type="subcellular location">
    <subcellularLocation>
        <location evidence="1">Cell membrane</location>
        <topology evidence="1">Multi-pass membrane protein</topology>
    </subcellularLocation>
</comment>
<feature type="transmembrane region" description="Helical" evidence="7">
    <location>
        <begin position="120"/>
        <end position="139"/>
    </location>
</feature>
<evidence type="ECO:0000313" key="9">
    <source>
        <dbReference type="Proteomes" id="UP000660047"/>
    </source>
</evidence>
<name>A0AAI9K1M7_9FIRM</name>
<evidence type="ECO:0000256" key="5">
    <source>
        <dbReference type="ARBA" id="ARBA00023136"/>
    </source>
</evidence>
<sequence length="441" mass="47511">MMNDKTADSNKRRLAVAAISAVALIILVQFVDSYCTEMFGKTQSLSVRTFLMDPRGMSSEAAVAYMSRGMLPFYLIGALTPFIRSYTDIIGRKMMMIINVALLAVGSAVCLLANNLWIYLLGNGILILGYSLDIHLIYIVDAVDRKHRGTVRGICGGVSMAAAMCIPLLRSLYVDGGGHNWQILYAVGIVGGLIGLVLVMLYRFPNITGSKAAPSVGGSANRSEGKSVDSTECSTDDGHIHFIKTFKDICRDHATRNLLISISVVGLATAGITYYNEPLCAFSGMGEGNVNTVLLIQPIASLAINVLTGILADKMERRYVVQMGIALSLISGMAFTLGVGHGVSSVLLGILWGCMNGFYFSAEELINLMVMESVDISVRGRASAMSTLSYGIGDQLGIFAISLVVGALGMRWAKLVFLVSPLVIAMVVLRRKEIEKRRKHA</sequence>
<dbReference type="InterPro" id="IPR050189">
    <property type="entry name" value="MFS_Efflux_Transporters"/>
</dbReference>
<feature type="region of interest" description="Disordered" evidence="6">
    <location>
        <begin position="212"/>
        <end position="234"/>
    </location>
</feature>
<dbReference type="EMBL" id="BLYL01000003">
    <property type="protein sequence ID" value="GFO93698.1"/>
    <property type="molecule type" value="Genomic_DNA"/>
</dbReference>
<keyword evidence="5 7" id="KW-0472">Membrane</keyword>